<dbReference type="PANTHER" id="PTHR35186">
    <property type="entry name" value="ANK_REP_REGION DOMAIN-CONTAINING PROTEIN"/>
    <property type="match status" value="1"/>
</dbReference>
<organism evidence="3 4">
    <name type="scientific">Trichoderma lentiforme</name>
    <dbReference type="NCBI Taxonomy" id="1567552"/>
    <lineage>
        <taxon>Eukaryota</taxon>
        <taxon>Fungi</taxon>
        <taxon>Dikarya</taxon>
        <taxon>Ascomycota</taxon>
        <taxon>Pezizomycotina</taxon>
        <taxon>Sordariomycetes</taxon>
        <taxon>Hypocreomycetidae</taxon>
        <taxon>Hypocreales</taxon>
        <taxon>Hypocreaceae</taxon>
        <taxon>Trichoderma</taxon>
    </lineage>
</organism>
<proteinExistence type="predicted"/>
<gene>
    <name evidence="3" type="ORF">CFAM422_001132</name>
</gene>
<comment type="caution">
    <text evidence="3">The sequence shown here is derived from an EMBL/GenBank/DDBJ whole genome shotgun (WGS) entry which is preliminary data.</text>
</comment>
<reference evidence="3 4" key="1">
    <citation type="submission" date="2018-06" db="EMBL/GenBank/DDBJ databases">
        <title>Genome analysis of cellulolytic fungus Trichoderma lentiforme CFAM-422.</title>
        <authorList>
            <person name="Steindorff A.S."/>
            <person name="Formighieri E.F."/>
            <person name="Midorikawa G.E.O."/>
            <person name="Tamietti M.S."/>
            <person name="Ramos E.Z."/>
            <person name="Silva A.S."/>
            <person name="Bon E.P.S."/>
            <person name="Mendes T.D."/>
            <person name="Damaso M.C.T."/>
            <person name="Favaro L.C.L."/>
        </authorList>
    </citation>
    <scope>NUCLEOTIDE SEQUENCE [LARGE SCALE GENOMIC DNA]</scope>
    <source>
        <strain evidence="3 4">CFAM-422</strain>
    </source>
</reference>
<dbReference type="Pfam" id="PF24476">
    <property type="entry name" value="DUF7580"/>
    <property type="match status" value="1"/>
</dbReference>
<feature type="signal peptide" evidence="1">
    <location>
        <begin position="1"/>
        <end position="20"/>
    </location>
</feature>
<dbReference type="EMBL" id="QLNT01000002">
    <property type="protein sequence ID" value="KAF3076131.1"/>
    <property type="molecule type" value="Genomic_DNA"/>
</dbReference>
<dbReference type="AlphaFoldDB" id="A0A9P4XL64"/>
<feature type="domain" description="DUF7580" evidence="2">
    <location>
        <begin position="216"/>
        <end position="526"/>
    </location>
</feature>
<evidence type="ECO:0000313" key="3">
    <source>
        <dbReference type="EMBL" id="KAF3076131.1"/>
    </source>
</evidence>
<evidence type="ECO:0000259" key="2">
    <source>
        <dbReference type="Pfam" id="PF24476"/>
    </source>
</evidence>
<name>A0A9P4XL64_9HYPO</name>
<accession>A0A9P4XL64</accession>
<evidence type="ECO:0000256" key="1">
    <source>
        <dbReference type="SAM" id="SignalP"/>
    </source>
</evidence>
<dbReference type="Proteomes" id="UP000801864">
    <property type="component" value="Unassembled WGS sequence"/>
</dbReference>
<dbReference type="PANTHER" id="PTHR35186:SF4">
    <property type="entry name" value="PRION-INHIBITION AND PROPAGATION HELO DOMAIN-CONTAINING PROTEIN"/>
    <property type="match status" value="1"/>
</dbReference>
<feature type="chain" id="PRO_5040409783" description="DUF7580 domain-containing protein" evidence="1">
    <location>
        <begin position="21"/>
        <end position="544"/>
    </location>
</feature>
<protein>
    <recommendedName>
        <fullName evidence="2">DUF7580 domain-containing protein</fullName>
    </recommendedName>
</protein>
<keyword evidence="1" id="KW-0732">Signal</keyword>
<keyword evidence="4" id="KW-1185">Reference proteome</keyword>
<evidence type="ECO:0000313" key="4">
    <source>
        <dbReference type="Proteomes" id="UP000801864"/>
    </source>
</evidence>
<dbReference type="InterPro" id="IPR056002">
    <property type="entry name" value="DUF7580"/>
</dbReference>
<sequence length="544" mass="62110">MSGFQAIGIVLGVFPLAISALENHQKVAARLRLFSKMKLEYRKCSNELEFQQVTFVRHLKQLLLPLVIDNEKVQELIDKPAGEAWRDVSMVELLEKRLGDSYELYQEYISGMNHVMDKLYHELALNDESVQSKLLDTSKRPATVSRIRSALGRDDLSFQLFRIKFSNGESVRSKLFAELQAYNDKLDKLLDSSDRVSALEERKASRHQERAIDSAICSFWVQATKLFKALTATWKCHCTEHHTILPLQHRATKSVEFELLFLRSLPSYWEVRTAKISKVENAVGESGFATSTIKVVETLPLRQPNHRPYQLISNLCNDLNQSDGSCCGYLPTDEQDCRYFVYTVSSQRRSSITSISLDHILGGDVSPPPTRRQRYAISLALASSFLQLLETPWLTSSFRREDIMFFSDPTNTRIFLLDQPHIARGLAASSSTDRLTTSLAQALDQLGILLLELCFGKLLTDQPLRKAWHTGETEEERARFDAMAARDWQCEVIEEAGPDYSEAVAWCLGGNRSAPPERWRQNMLRNVVMPLQRCQEYFVNSRMV</sequence>